<dbReference type="SUPFAM" id="SSF56935">
    <property type="entry name" value="Porins"/>
    <property type="match status" value="1"/>
</dbReference>
<keyword evidence="8" id="KW-0408">Iron</keyword>
<evidence type="ECO:0000313" key="20">
    <source>
        <dbReference type="EMBL" id="OZI61876.1"/>
    </source>
</evidence>
<feature type="region of interest" description="Disordered" evidence="16">
    <location>
        <begin position="58"/>
        <end position="78"/>
    </location>
</feature>
<dbReference type="Pfam" id="PF00593">
    <property type="entry name" value="TonB_dep_Rec_b-barrel"/>
    <property type="match status" value="1"/>
</dbReference>
<keyword evidence="21" id="KW-1185">Reference proteome</keyword>
<dbReference type="CDD" id="cd01347">
    <property type="entry name" value="ligand_gated_channel"/>
    <property type="match status" value="1"/>
</dbReference>
<dbReference type="InterPro" id="IPR012910">
    <property type="entry name" value="Plug_dom"/>
</dbReference>
<evidence type="ECO:0000256" key="17">
    <source>
        <dbReference type="SAM" id="SignalP"/>
    </source>
</evidence>
<dbReference type="PROSITE" id="PS52016">
    <property type="entry name" value="TONB_DEPENDENT_REC_3"/>
    <property type="match status" value="1"/>
</dbReference>
<feature type="signal peptide" evidence="17">
    <location>
        <begin position="1"/>
        <end position="23"/>
    </location>
</feature>
<evidence type="ECO:0000256" key="3">
    <source>
        <dbReference type="ARBA" id="ARBA00022448"/>
    </source>
</evidence>
<name>A0A261UIY5_9BORD</name>
<dbReference type="AlphaFoldDB" id="A0A261UIY5"/>
<accession>A0A261UIY5</accession>
<dbReference type="OrthoDB" id="127311at2"/>
<keyword evidence="9" id="KW-0406">Ion transport</keyword>
<dbReference type="Pfam" id="PF07715">
    <property type="entry name" value="Plug"/>
    <property type="match status" value="1"/>
</dbReference>
<evidence type="ECO:0000256" key="10">
    <source>
        <dbReference type="ARBA" id="ARBA00023077"/>
    </source>
</evidence>
<keyword evidence="10 15" id="KW-0798">TonB box</keyword>
<dbReference type="InterPro" id="IPR036942">
    <property type="entry name" value="Beta-barrel_TonB_sf"/>
</dbReference>
<comment type="subcellular location">
    <subcellularLocation>
        <location evidence="1 14">Cell outer membrane</location>
        <topology evidence="1 14">Multi-pass membrane protein</topology>
    </subcellularLocation>
</comment>
<evidence type="ECO:0000256" key="9">
    <source>
        <dbReference type="ARBA" id="ARBA00023065"/>
    </source>
</evidence>
<evidence type="ECO:0000256" key="16">
    <source>
        <dbReference type="SAM" id="MobiDB-lite"/>
    </source>
</evidence>
<keyword evidence="7 17" id="KW-0732">Signal</keyword>
<protein>
    <submittedName>
        <fullName evidence="20">TonB-dependent siderophore receptor</fullName>
    </submittedName>
</protein>
<dbReference type="NCBIfam" id="TIGR01783">
    <property type="entry name" value="TonB-siderophor"/>
    <property type="match status" value="1"/>
</dbReference>
<evidence type="ECO:0000256" key="15">
    <source>
        <dbReference type="RuleBase" id="RU003357"/>
    </source>
</evidence>
<evidence type="ECO:0000256" key="12">
    <source>
        <dbReference type="ARBA" id="ARBA00023170"/>
    </source>
</evidence>
<evidence type="ECO:0000256" key="11">
    <source>
        <dbReference type="ARBA" id="ARBA00023136"/>
    </source>
</evidence>
<keyword evidence="6 14" id="KW-0812">Transmembrane</keyword>
<evidence type="ECO:0000259" key="19">
    <source>
        <dbReference type="Pfam" id="PF07715"/>
    </source>
</evidence>
<evidence type="ECO:0000256" key="7">
    <source>
        <dbReference type="ARBA" id="ARBA00022729"/>
    </source>
</evidence>
<dbReference type="InterPro" id="IPR039426">
    <property type="entry name" value="TonB-dep_rcpt-like"/>
</dbReference>
<evidence type="ECO:0000256" key="14">
    <source>
        <dbReference type="PROSITE-ProRule" id="PRU01360"/>
    </source>
</evidence>
<keyword evidence="11 14" id="KW-0472">Membrane</keyword>
<keyword evidence="5" id="KW-0410">Iron transport</keyword>
<keyword evidence="13 14" id="KW-0998">Cell outer membrane</keyword>
<organism evidence="20 21">
    <name type="scientific">Bordetella genomosp. 11</name>
    <dbReference type="NCBI Taxonomy" id="1416808"/>
    <lineage>
        <taxon>Bacteria</taxon>
        <taxon>Pseudomonadati</taxon>
        <taxon>Pseudomonadota</taxon>
        <taxon>Betaproteobacteria</taxon>
        <taxon>Burkholderiales</taxon>
        <taxon>Alcaligenaceae</taxon>
        <taxon>Bordetella</taxon>
    </lineage>
</organism>
<comment type="caution">
    <text evidence="20">The sequence shown here is derived from an EMBL/GenBank/DDBJ whole genome shotgun (WGS) entry which is preliminary data.</text>
</comment>
<dbReference type="GO" id="GO:0009279">
    <property type="term" value="C:cell outer membrane"/>
    <property type="evidence" value="ECO:0007669"/>
    <property type="project" value="UniProtKB-SubCell"/>
</dbReference>
<dbReference type="PANTHER" id="PTHR32552">
    <property type="entry name" value="FERRICHROME IRON RECEPTOR-RELATED"/>
    <property type="match status" value="1"/>
</dbReference>
<evidence type="ECO:0000259" key="18">
    <source>
        <dbReference type="Pfam" id="PF00593"/>
    </source>
</evidence>
<dbReference type="PANTHER" id="PTHR32552:SF68">
    <property type="entry name" value="FERRICHROME OUTER MEMBRANE TRANSPORTER_PHAGE RECEPTOR"/>
    <property type="match status" value="1"/>
</dbReference>
<feature type="domain" description="TonB-dependent receptor plug" evidence="19">
    <location>
        <begin position="79"/>
        <end position="177"/>
    </location>
</feature>
<dbReference type="InterPro" id="IPR000531">
    <property type="entry name" value="Beta-barrel_TonB"/>
</dbReference>
<dbReference type="RefSeq" id="WP_094843265.1">
    <property type="nucleotide sequence ID" value="NZ_NEVS01000004.1"/>
</dbReference>
<proteinExistence type="inferred from homology"/>
<dbReference type="InterPro" id="IPR037066">
    <property type="entry name" value="Plug_dom_sf"/>
</dbReference>
<evidence type="ECO:0000313" key="21">
    <source>
        <dbReference type="Proteomes" id="UP000215767"/>
    </source>
</evidence>
<feature type="chain" id="PRO_5012153201" evidence="17">
    <location>
        <begin position="24"/>
        <end position="714"/>
    </location>
</feature>
<dbReference type="EMBL" id="NEVS01000004">
    <property type="protein sequence ID" value="OZI61876.1"/>
    <property type="molecule type" value="Genomic_DNA"/>
</dbReference>
<evidence type="ECO:0000256" key="8">
    <source>
        <dbReference type="ARBA" id="ARBA00023004"/>
    </source>
</evidence>
<dbReference type="Gene3D" id="2.170.130.10">
    <property type="entry name" value="TonB-dependent receptor, plug domain"/>
    <property type="match status" value="1"/>
</dbReference>
<dbReference type="FunFam" id="2.40.170.20:FF:000005">
    <property type="entry name" value="TonB-dependent siderophore receptor"/>
    <property type="match status" value="1"/>
</dbReference>
<dbReference type="Proteomes" id="UP000215767">
    <property type="component" value="Unassembled WGS sequence"/>
</dbReference>
<sequence>MASSPSRLFLVGLVALAPANTLAQNVPATPSPSNPAQAAPAAHAGTAQLPTVHVVSDGEADAPFNPVTPPQVNKSSVPLSETPMSITVVPRSVLDSEQAQTLADALHNVPGVVANQFGRRGWDDLIIRGQVASDSLFLDGLRTSATSRVAEQLYGLEQVEVLKGPASLLYGLVLPGGLVNMVSKRPQPEAFANADVTVGSHDMYQGAIDMGTPLSDNGKAAFRLNALTENSHDATDYVWFKNRWIAPSLSLDLGSRTDFTILTSYQERRYVRQQGLPLAGSVLPNPNGSIPRDRFIGEPGQDPYRAFETRVGYALTHRFDNGWTVNQNLRWQEYSVTGQVVTNGTLARDNRTLSRTATDQSWSGDTITLDTNAQRTFATAFGKHEVTFGTDYLRTRETVQNFNCRVGTLDVYNPTYGSPIVCPATPRTASDSTIRSLGFYVRDQVQLGERWRVLAGLRRDDASSYATNTLDGTRTDNPSNATTGSAAIMYELWPGVRPYVSYATSFFPNSGTDVDGNAFDPETGRQWEAGVKVDLDDGDTNLTFAVFDLRRRNVLQADPVNDGFSIAVGEQRSRGAEFGIVSDLGNGLSLLGGYAYTAAVITDDGGQSPSTQGDPLDNVPRHSFTMTARYRLHGALLGWELNGGVRGESSRHAYGYEIPGYTVADAGIAYNADHWRAALTVRNLFDKQYFAGGLRNAVALGDDRTVLLTLGYRY</sequence>
<keyword evidence="4 14" id="KW-1134">Transmembrane beta strand</keyword>
<dbReference type="GO" id="GO:0038023">
    <property type="term" value="F:signaling receptor activity"/>
    <property type="evidence" value="ECO:0007669"/>
    <property type="project" value="InterPro"/>
</dbReference>
<keyword evidence="3 14" id="KW-0813">Transport</keyword>
<gene>
    <name evidence="20" type="ORF">CAL28_21785</name>
</gene>
<keyword evidence="12 20" id="KW-0675">Receptor</keyword>
<comment type="similarity">
    <text evidence="2 14 15">Belongs to the TonB-dependent receptor family.</text>
</comment>
<evidence type="ECO:0000256" key="2">
    <source>
        <dbReference type="ARBA" id="ARBA00009810"/>
    </source>
</evidence>
<evidence type="ECO:0000256" key="6">
    <source>
        <dbReference type="ARBA" id="ARBA00022692"/>
    </source>
</evidence>
<evidence type="ECO:0000256" key="1">
    <source>
        <dbReference type="ARBA" id="ARBA00004571"/>
    </source>
</evidence>
<reference evidence="21" key="1">
    <citation type="submission" date="2017-05" db="EMBL/GenBank/DDBJ databases">
        <title>Complete and WGS of Bordetella genogroups.</title>
        <authorList>
            <person name="Spilker T."/>
            <person name="Lipuma J."/>
        </authorList>
    </citation>
    <scope>NUCLEOTIDE SEQUENCE [LARGE SCALE GENOMIC DNA]</scope>
    <source>
        <strain evidence="21">AU8856</strain>
    </source>
</reference>
<feature type="domain" description="TonB-dependent receptor-like beta-barrel" evidence="18">
    <location>
        <begin position="262"/>
        <end position="684"/>
    </location>
</feature>
<evidence type="ECO:0000256" key="5">
    <source>
        <dbReference type="ARBA" id="ARBA00022496"/>
    </source>
</evidence>
<evidence type="ECO:0000256" key="13">
    <source>
        <dbReference type="ARBA" id="ARBA00023237"/>
    </source>
</evidence>
<dbReference type="GO" id="GO:0015891">
    <property type="term" value="P:siderophore transport"/>
    <property type="evidence" value="ECO:0007669"/>
    <property type="project" value="InterPro"/>
</dbReference>
<dbReference type="Gene3D" id="2.40.170.20">
    <property type="entry name" value="TonB-dependent receptor, beta-barrel domain"/>
    <property type="match status" value="1"/>
</dbReference>
<dbReference type="GO" id="GO:0015344">
    <property type="term" value="F:siderophore uptake transmembrane transporter activity"/>
    <property type="evidence" value="ECO:0007669"/>
    <property type="project" value="TreeGrafter"/>
</dbReference>
<evidence type="ECO:0000256" key="4">
    <source>
        <dbReference type="ARBA" id="ARBA00022452"/>
    </source>
</evidence>
<dbReference type="InterPro" id="IPR010105">
    <property type="entry name" value="TonB_sidphr_rcpt"/>
</dbReference>